<dbReference type="GO" id="GO:0020037">
    <property type="term" value="F:heme binding"/>
    <property type="evidence" value="ECO:0007669"/>
    <property type="project" value="UniProtKB-UniRule"/>
</dbReference>
<dbReference type="AlphaFoldDB" id="A0A4P9XAE1"/>
<dbReference type="PROSITE" id="PS00436">
    <property type="entry name" value="PEROXIDASE_2"/>
    <property type="match status" value="1"/>
</dbReference>
<evidence type="ECO:0000256" key="2">
    <source>
        <dbReference type="ARBA" id="ARBA00004305"/>
    </source>
</evidence>
<evidence type="ECO:0000259" key="15">
    <source>
        <dbReference type="PROSITE" id="PS50873"/>
    </source>
</evidence>
<evidence type="ECO:0000256" key="4">
    <source>
        <dbReference type="ARBA" id="ARBA00005997"/>
    </source>
</evidence>
<gene>
    <name evidence="16" type="ORF">CXG81DRAFT_11224</name>
</gene>
<dbReference type="GO" id="GO:0046872">
    <property type="term" value="F:metal ion binding"/>
    <property type="evidence" value="ECO:0007669"/>
    <property type="project" value="UniProtKB-UniRule"/>
</dbReference>
<evidence type="ECO:0000256" key="5">
    <source>
        <dbReference type="ARBA" id="ARBA00022559"/>
    </source>
</evidence>
<keyword evidence="17" id="KW-1185">Reference proteome</keyword>
<dbReference type="GO" id="GO:0000302">
    <property type="term" value="P:response to reactive oxygen species"/>
    <property type="evidence" value="ECO:0007669"/>
    <property type="project" value="TreeGrafter"/>
</dbReference>
<dbReference type="PROSITE" id="PS50873">
    <property type="entry name" value="PEROXIDASE_4"/>
    <property type="match status" value="1"/>
</dbReference>
<keyword evidence="6" id="KW-0349">Heme</keyword>
<keyword evidence="8" id="KW-0809">Transit peptide</keyword>
<dbReference type="InterPro" id="IPR019794">
    <property type="entry name" value="Peroxidases_AS"/>
</dbReference>
<dbReference type="InterPro" id="IPR002016">
    <property type="entry name" value="Haem_peroxidase"/>
</dbReference>
<evidence type="ECO:0000256" key="7">
    <source>
        <dbReference type="ARBA" id="ARBA00022723"/>
    </source>
</evidence>
<accession>A0A4P9XAE1</accession>
<evidence type="ECO:0000256" key="11">
    <source>
        <dbReference type="ARBA" id="ARBA00023128"/>
    </source>
</evidence>
<comment type="subcellular location">
    <subcellularLocation>
        <location evidence="3">Mitochondrion intermembrane space</location>
    </subcellularLocation>
    <subcellularLocation>
        <location evidence="2">Mitochondrion matrix</location>
    </subcellularLocation>
</comment>
<dbReference type="OrthoDB" id="2859658at2759"/>
<feature type="compositionally biased region" description="Basic and acidic residues" evidence="14">
    <location>
        <begin position="151"/>
        <end position="160"/>
    </location>
</feature>
<organism evidence="16 17">
    <name type="scientific">Caulochytrium protostelioides</name>
    <dbReference type="NCBI Taxonomy" id="1555241"/>
    <lineage>
        <taxon>Eukaryota</taxon>
        <taxon>Fungi</taxon>
        <taxon>Fungi incertae sedis</taxon>
        <taxon>Chytridiomycota</taxon>
        <taxon>Chytridiomycota incertae sedis</taxon>
        <taxon>Chytridiomycetes</taxon>
        <taxon>Caulochytriales</taxon>
        <taxon>Caulochytriaceae</taxon>
        <taxon>Caulochytrium</taxon>
    </lineage>
</organism>
<dbReference type="GO" id="GO:0005758">
    <property type="term" value="C:mitochondrial intermembrane space"/>
    <property type="evidence" value="ECO:0007669"/>
    <property type="project" value="UniProtKB-SubCell"/>
</dbReference>
<dbReference type="EMBL" id="ML014152">
    <property type="protein sequence ID" value="RKP02100.1"/>
    <property type="molecule type" value="Genomic_DNA"/>
</dbReference>
<protein>
    <recommendedName>
        <fullName evidence="13">Peroxidase</fullName>
        <ecNumber evidence="13">1.11.1.-</ecNumber>
    </recommendedName>
</protein>
<dbReference type="FunFam" id="1.10.420.10:FF:000009">
    <property type="entry name" value="Ascorbate peroxidase"/>
    <property type="match status" value="1"/>
</dbReference>
<dbReference type="PRINTS" id="PR00458">
    <property type="entry name" value="PEROXIDASE"/>
</dbReference>
<dbReference type="GO" id="GO:0005759">
    <property type="term" value="C:mitochondrial matrix"/>
    <property type="evidence" value="ECO:0007669"/>
    <property type="project" value="UniProtKB-SubCell"/>
</dbReference>
<feature type="domain" description="Plant heme peroxidase family profile" evidence="15">
    <location>
        <begin position="93"/>
        <end position="304"/>
    </location>
</feature>
<evidence type="ECO:0000256" key="12">
    <source>
        <dbReference type="ARBA" id="ARBA00049265"/>
    </source>
</evidence>
<keyword evidence="10" id="KW-0408">Iron</keyword>
<evidence type="ECO:0000256" key="1">
    <source>
        <dbReference type="ARBA" id="ARBA00003917"/>
    </source>
</evidence>
<dbReference type="Gene3D" id="1.10.420.10">
    <property type="entry name" value="Peroxidase, domain 2"/>
    <property type="match status" value="1"/>
</dbReference>
<dbReference type="PRINTS" id="PR00459">
    <property type="entry name" value="ASPEROXIDASE"/>
</dbReference>
<dbReference type="InterPro" id="IPR002207">
    <property type="entry name" value="Peroxidase_I"/>
</dbReference>
<evidence type="ECO:0000256" key="3">
    <source>
        <dbReference type="ARBA" id="ARBA00004569"/>
    </source>
</evidence>
<proteinExistence type="inferred from homology"/>
<dbReference type="InterPro" id="IPR010255">
    <property type="entry name" value="Haem_peroxidase_sf"/>
</dbReference>
<dbReference type="Proteomes" id="UP000274922">
    <property type="component" value="Unassembled WGS sequence"/>
</dbReference>
<dbReference type="PANTHER" id="PTHR31356:SF58">
    <property type="entry name" value="CYTOCHROME C PEROXIDASE, MITOCHONDRIAL"/>
    <property type="match status" value="1"/>
</dbReference>
<dbReference type="GO" id="GO:0042744">
    <property type="term" value="P:hydrogen peroxide catabolic process"/>
    <property type="evidence" value="ECO:0007669"/>
    <property type="project" value="TreeGrafter"/>
</dbReference>
<evidence type="ECO:0000256" key="13">
    <source>
        <dbReference type="RuleBase" id="RU363051"/>
    </source>
</evidence>
<sequence>MASVRVKLVEGHLAGATNHPGSKDLDYQAIYNQIAAAIPTNPSADDAHSYGPVLVRLAWHASGTYDVKTNTGGSDGATMRHMPESGHGANAGLDVARAVLEPIKQTHPAISYADLWTLAGVCAIQEMEGPTIPWRPGRADKTQDACPPDGRLPDGARPDGNHLRDIFHRMGFDDREIVCLAGAHAVGRCHADRSGFDGPWTNTQTTLNNAYYRLLLSRDWKPRSDPAWKGPMQYADEGGKGKLMMLPADMGLLQDPAFRKWVEIYAKDAQRFHTDFAKAYSKLIELGVAFPASSEYITFKRTDE</sequence>
<dbReference type="Gene3D" id="1.10.520.10">
    <property type="match status" value="1"/>
</dbReference>
<keyword evidence="7" id="KW-0479">Metal-binding</keyword>
<dbReference type="SUPFAM" id="SSF48113">
    <property type="entry name" value="Heme-dependent peroxidases"/>
    <property type="match status" value="1"/>
</dbReference>
<evidence type="ECO:0000256" key="10">
    <source>
        <dbReference type="ARBA" id="ARBA00023004"/>
    </source>
</evidence>
<dbReference type="Pfam" id="PF00141">
    <property type="entry name" value="peroxidase"/>
    <property type="match status" value="1"/>
</dbReference>
<evidence type="ECO:0000256" key="6">
    <source>
        <dbReference type="ARBA" id="ARBA00022617"/>
    </source>
</evidence>
<feature type="region of interest" description="Disordered" evidence="14">
    <location>
        <begin position="132"/>
        <end position="160"/>
    </location>
</feature>
<dbReference type="GO" id="GO:0004130">
    <property type="term" value="F:cytochrome-c peroxidase activity"/>
    <property type="evidence" value="ECO:0007669"/>
    <property type="project" value="UniProtKB-EC"/>
</dbReference>
<name>A0A4P9XAE1_9FUNG</name>
<dbReference type="STRING" id="1555241.A0A4P9XAE1"/>
<dbReference type="CDD" id="cd00691">
    <property type="entry name" value="ascorbate_peroxidase"/>
    <property type="match status" value="1"/>
</dbReference>
<evidence type="ECO:0000313" key="17">
    <source>
        <dbReference type="Proteomes" id="UP000274922"/>
    </source>
</evidence>
<evidence type="ECO:0000256" key="9">
    <source>
        <dbReference type="ARBA" id="ARBA00023002"/>
    </source>
</evidence>
<dbReference type="EC" id="1.11.1.-" evidence="13"/>
<keyword evidence="9 13" id="KW-0560">Oxidoreductase</keyword>
<evidence type="ECO:0000313" key="16">
    <source>
        <dbReference type="EMBL" id="RKP02100.1"/>
    </source>
</evidence>
<dbReference type="InterPro" id="IPR044831">
    <property type="entry name" value="Ccp1-like"/>
</dbReference>
<comment type="catalytic activity">
    <reaction evidence="12">
        <text>2 Fe(II)-[cytochrome c] + H2O2 + 2 H(+) = 2 Fe(III)-[cytochrome c] + 2 H2O</text>
        <dbReference type="Rhea" id="RHEA:16581"/>
        <dbReference type="Rhea" id="RHEA-COMP:10350"/>
        <dbReference type="Rhea" id="RHEA-COMP:14399"/>
        <dbReference type="ChEBI" id="CHEBI:15377"/>
        <dbReference type="ChEBI" id="CHEBI:15378"/>
        <dbReference type="ChEBI" id="CHEBI:16240"/>
        <dbReference type="ChEBI" id="CHEBI:29033"/>
        <dbReference type="ChEBI" id="CHEBI:29034"/>
        <dbReference type="EC" id="1.11.1.5"/>
    </reaction>
</comment>
<comment type="function">
    <text evidence="1">Destroys radicals which are normally produced within the cells and which are toxic to biological systems.</text>
</comment>
<reference evidence="17" key="1">
    <citation type="journal article" date="2018" name="Nat. Microbiol.">
        <title>Leveraging single-cell genomics to expand the fungal tree of life.</title>
        <authorList>
            <person name="Ahrendt S.R."/>
            <person name="Quandt C.A."/>
            <person name="Ciobanu D."/>
            <person name="Clum A."/>
            <person name="Salamov A."/>
            <person name="Andreopoulos B."/>
            <person name="Cheng J.F."/>
            <person name="Woyke T."/>
            <person name="Pelin A."/>
            <person name="Henrissat B."/>
            <person name="Reynolds N.K."/>
            <person name="Benny G.L."/>
            <person name="Smith M.E."/>
            <person name="James T.Y."/>
            <person name="Grigoriev I.V."/>
        </authorList>
    </citation>
    <scope>NUCLEOTIDE SEQUENCE [LARGE SCALE GENOMIC DNA]</scope>
    <source>
        <strain evidence="17">ATCC 52028</strain>
    </source>
</reference>
<dbReference type="FunFam" id="1.10.520.10:FF:000005">
    <property type="entry name" value="Cytochrome c peroxidase"/>
    <property type="match status" value="1"/>
</dbReference>
<evidence type="ECO:0000256" key="14">
    <source>
        <dbReference type="SAM" id="MobiDB-lite"/>
    </source>
</evidence>
<dbReference type="PANTHER" id="PTHR31356">
    <property type="entry name" value="THYLAKOID LUMENAL 29 KDA PROTEIN, CHLOROPLASTIC-RELATED"/>
    <property type="match status" value="1"/>
</dbReference>
<keyword evidence="11" id="KW-0496">Mitochondrion</keyword>
<comment type="similarity">
    <text evidence="4">Belongs to the peroxidase family. Cytochrome c peroxidase subfamily.</text>
</comment>
<dbReference type="GO" id="GO:0034599">
    <property type="term" value="P:cellular response to oxidative stress"/>
    <property type="evidence" value="ECO:0007669"/>
    <property type="project" value="InterPro"/>
</dbReference>
<keyword evidence="5 13" id="KW-0575">Peroxidase</keyword>
<evidence type="ECO:0000256" key="8">
    <source>
        <dbReference type="ARBA" id="ARBA00022946"/>
    </source>
</evidence>